<dbReference type="RefSeq" id="WP_106256904.1">
    <property type="nucleotide sequence ID" value="NZ_CAWNSW010000004.1"/>
</dbReference>
<dbReference type="GO" id="GO:0016787">
    <property type="term" value="F:hydrolase activity"/>
    <property type="evidence" value="ECO:0007669"/>
    <property type="project" value="UniProtKB-KW"/>
</dbReference>
<reference evidence="3" key="1">
    <citation type="submission" date="2018-02" db="EMBL/GenBank/DDBJ databases">
        <authorList>
            <person name="Moore K."/>
            <person name="Momper L."/>
        </authorList>
    </citation>
    <scope>NUCLEOTIDE SEQUENCE [LARGE SCALE GENOMIC DNA]</scope>
    <source>
        <strain evidence="3">ULC18</strain>
    </source>
</reference>
<dbReference type="OrthoDB" id="525141at2"/>
<dbReference type="EMBL" id="PVWK01000081">
    <property type="protein sequence ID" value="PSB28304.1"/>
    <property type="molecule type" value="Genomic_DNA"/>
</dbReference>
<evidence type="ECO:0000259" key="1">
    <source>
        <dbReference type="Pfam" id="PF00561"/>
    </source>
</evidence>
<dbReference type="InterPro" id="IPR000073">
    <property type="entry name" value="AB_hydrolase_1"/>
</dbReference>
<keyword evidence="3" id="KW-1185">Reference proteome</keyword>
<gene>
    <name evidence="2" type="ORF">C7B82_13980</name>
</gene>
<keyword evidence="2" id="KW-0378">Hydrolase</keyword>
<proteinExistence type="predicted"/>
<comment type="caution">
    <text evidence="2">The sequence shown here is derived from an EMBL/GenBank/DDBJ whole genome shotgun (WGS) entry which is preliminary data.</text>
</comment>
<dbReference type="Proteomes" id="UP000239576">
    <property type="component" value="Unassembled WGS sequence"/>
</dbReference>
<dbReference type="Pfam" id="PF00561">
    <property type="entry name" value="Abhydrolase_1"/>
    <property type="match status" value="1"/>
</dbReference>
<accession>A0A2T1E6K0</accession>
<sequence>MSPKSVTPTATQLDQAKRAIAAYIHSIDSNPDRREGAYPYYLFHEPGRPILGTVLLFHGFSAKPHQMWRLADYLFRNGFNVYQPSIAGHPFIHPARNWPQIDLLPAIAGPLKEKASQDPVLQAFIANLANNPEGAQLNPVQQAALVSRLVKIEPRMLDIMKSIETDDDPDFDEYYISSHLDYLNHAKARLAEVSSIPGAVYTVGLSVGGAVALALAAADPDRVQKAVVFAPLLQVYGEQRRQYVNLTGPLDIKEMGWDPNLLFPVGCFTAADRFGSGVVMSPASLDSLKKVPIFMVLTENEDAADIKTNQAFYEETGAEQDGNRYYLYRAMDLVPHPMVDPTEVSQSMSNRFWQSLYQETFRFLTTGDVDVPNMGNLEQDPKLPQVPPV</sequence>
<dbReference type="InterPro" id="IPR029058">
    <property type="entry name" value="AB_hydrolase_fold"/>
</dbReference>
<protein>
    <submittedName>
        <fullName evidence="2">Alpha/beta hydrolase</fullName>
    </submittedName>
</protein>
<evidence type="ECO:0000313" key="2">
    <source>
        <dbReference type="EMBL" id="PSB28304.1"/>
    </source>
</evidence>
<feature type="domain" description="AB hydrolase-1" evidence="1">
    <location>
        <begin position="53"/>
        <end position="231"/>
    </location>
</feature>
<dbReference type="AlphaFoldDB" id="A0A2T1E6K0"/>
<name>A0A2T1E6K0_9CYAN</name>
<dbReference type="SUPFAM" id="SSF53474">
    <property type="entry name" value="alpha/beta-Hydrolases"/>
    <property type="match status" value="1"/>
</dbReference>
<evidence type="ECO:0000313" key="3">
    <source>
        <dbReference type="Proteomes" id="UP000239576"/>
    </source>
</evidence>
<dbReference type="Gene3D" id="3.40.50.1820">
    <property type="entry name" value="alpha/beta hydrolase"/>
    <property type="match status" value="2"/>
</dbReference>
<organism evidence="2 3">
    <name type="scientific">Stenomitos frigidus ULC18</name>
    <dbReference type="NCBI Taxonomy" id="2107698"/>
    <lineage>
        <taxon>Bacteria</taxon>
        <taxon>Bacillati</taxon>
        <taxon>Cyanobacteriota</taxon>
        <taxon>Cyanophyceae</taxon>
        <taxon>Leptolyngbyales</taxon>
        <taxon>Leptolyngbyaceae</taxon>
        <taxon>Stenomitos</taxon>
    </lineage>
</organism>
<reference evidence="2 3" key="2">
    <citation type="submission" date="2018-03" db="EMBL/GenBank/DDBJ databases">
        <title>The ancient ancestry and fast evolution of plastids.</title>
        <authorList>
            <person name="Moore K.R."/>
            <person name="Magnabosco C."/>
            <person name="Momper L."/>
            <person name="Gold D.A."/>
            <person name="Bosak T."/>
            <person name="Fournier G.P."/>
        </authorList>
    </citation>
    <scope>NUCLEOTIDE SEQUENCE [LARGE SCALE GENOMIC DNA]</scope>
    <source>
        <strain evidence="2 3">ULC18</strain>
    </source>
</reference>